<evidence type="ECO:0000256" key="7">
    <source>
        <dbReference type="ARBA" id="ARBA00022842"/>
    </source>
</evidence>
<dbReference type="InterPro" id="IPR011005">
    <property type="entry name" value="Dihydropteroate_synth-like_sf"/>
</dbReference>
<dbReference type="EMBL" id="CP002961">
    <property type="protein sequence ID" value="AFK04998.1"/>
    <property type="molecule type" value="Genomic_DNA"/>
</dbReference>
<evidence type="ECO:0000256" key="3">
    <source>
        <dbReference type="ARBA" id="ARBA00004763"/>
    </source>
</evidence>
<dbReference type="Gene3D" id="3.20.20.20">
    <property type="entry name" value="Dihydropteroate synthase-like"/>
    <property type="match status" value="1"/>
</dbReference>
<evidence type="ECO:0000256" key="1">
    <source>
        <dbReference type="ARBA" id="ARBA00000012"/>
    </source>
</evidence>
<dbReference type="InterPro" id="IPR000489">
    <property type="entry name" value="Pterin-binding_dom"/>
</dbReference>
<evidence type="ECO:0000259" key="9">
    <source>
        <dbReference type="PROSITE" id="PS50972"/>
    </source>
</evidence>
<comment type="catalytic activity">
    <reaction evidence="1">
        <text>(7,8-dihydropterin-6-yl)methyl diphosphate + 4-aminobenzoate = 7,8-dihydropteroate + diphosphate</text>
        <dbReference type="Rhea" id="RHEA:19949"/>
        <dbReference type="ChEBI" id="CHEBI:17836"/>
        <dbReference type="ChEBI" id="CHEBI:17839"/>
        <dbReference type="ChEBI" id="CHEBI:33019"/>
        <dbReference type="ChEBI" id="CHEBI:72950"/>
        <dbReference type="EC" id="2.5.1.15"/>
    </reaction>
</comment>
<evidence type="ECO:0000256" key="6">
    <source>
        <dbReference type="ARBA" id="ARBA00022723"/>
    </source>
</evidence>
<accession>A0ABN4AT28</accession>
<dbReference type="EC" id="2.5.1.15" evidence="4"/>
<dbReference type="RefSeq" id="WP_015030686.1">
    <property type="nucleotide sequence ID" value="NC_018748.1"/>
</dbReference>
<gene>
    <name evidence="10" type="ordered locus">Emtol_3872</name>
</gene>
<feature type="domain" description="Pterin-binding" evidence="9">
    <location>
        <begin position="24"/>
        <end position="277"/>
    </location>
</feature>
<dbReference type="NCBIfam" id="TIGR01496">
    <property type="entry name" value="DHPS"/>
    <property type="match status" value="1"/>
</dbReference>
<keyword evidence="7" id="KW-0460">Magnesium</keyword>
<evidence type="ECO:0000256" key="5">
    <source>
        <dbReference type="ARBA" id="ARBA00022679"/>
    </source>
</evidence>
<keyword evidence="11" id="KW-1185">Reference proteome</keyword>
<reference evidence="10 11" key="1">
    <citation type="submission" date="2011-07" db="EMBL/GenBank/DDBJ databases">
        <title>The complete genome of chromosome of Emticicia oligotrophica DSM 17448.</title>
        <authorList>
            <consortium name="US DOE Joint Genome Institute (JGI-PGF)"/>
            <person name="Lucas S."/>
            <person name="Han J."/>
            <person name="Lapidus A."/>
            <person name="Bruce D."/>
            <person name="Goodwin L."/>
            <person name="Pitluck S."/>
            <person name="Peters L."/>
            <person name="Kyrpides N."/>
            <person name="Mavromatis K."/>
            <person name="Ivanova N."/>
            <person name="Ovchinnikova G."/>
            <person name="Teshima H."/>
            <person name="Detter J.C."/>
            <person name="Tapia R."/>
            <person name="Han C."/>
            <person name="Land M."/>
            <person name="Hauser L."/>
            <person name="Markowitz V."/>
            <person name="Cheng J.-F."/>
            <person name="Hugenholtz P."/>
            <person name="Woyke T."/>
            <person name="Wu D."/>
            <person name="Tindall B."/>
            <person name="Pomrenke H."/>
            <person name="Brambilla E."/>
            <person name="Klenk H.-P."/>
            <person name="Eisen J.A."/>
        </authorList>
    </citation>
    <scope>NUCLEOTIDE SEQUENCE [LARGE SCALE GENOMIC DNA]</scope>
    <source>
        <strain evidence="10 11">DSM 17448</strain>
    </source>
</reference>
<dbReference type="CDD" id="cd00739">
    <property type="entry name" value="DHPS"/>
    <property type="match status" value="1"/>
</dbReference>
<dbReference type="PROSITE" id="PS50972">
    <property type="entry name" value="PTERIN_BINDING"/>
    <property type="match status" value="1"/>
</dbReference>
<dbReference type="InterPro" id="IPR045031">
    <property type="entry name" value="DHP_synth-like"/>
</dbReference>
<evidence type="ECO:0000313" key="11">
    <source>
        <dbReference type="Proteomes" id="UP000002875"/>
    </source>
</evidence>
<evidence type="ECO:0000256" key="2">
    <source>
        <dbReference type="ARBA" id="ARBA00001946"/>
    </source>
</evidence>
<evidence type="ECO:0000256" key="4">
    <source>
        <dbReference type="ARBA" id="ARBA00012458"/>
    </source>
</evidence>
<dbReference type="Proteomes" id="UP000002875">
    <property type="component" value="Chromosome"/>
</dbReference>
<name>A0ABN4AT28_EMTOG</name>
<keyword evidence="8" id="KW-0289">Folate biosynthesis</keyword>
<keyword evidence="5" id="KW-0808">Transferase</keyword>
<comment type="cofactor">
    <cofactor evidence="2">
        <name>Mg(2+)</name>
        <dbReference type="ChEBI" id="CHEBI:18420"/>
    </cofactor>
</comment>
<dbReference type="SUPFAM" id="SSF51717">
    <property type="entry name" value="Dihydropteroate synthetase-like"/>
    <property type="match status" value="1"/>
</dbReference>
<dbReference type="PANTHER" id="PTHR20941">
    <property type="entry name" value="FOLATE SYNTHESIS PROTEINS"/>
    <property type="match status" value="1"/>
</dbReference>
<sequence>MTLISIKFQNDSKAENKLIDLSSPKIMGILNITPDSFFAKSRYNADIDLLIEKAAEMLKQGATFIDIGGYSTRPNAAEVSTNEEIDRVVPAIEAIVKNLPDAILSIDTFRSKVAQAAIHAGAAIINDIAGGNLDEFMFKTVAELNVPYILMHSRGNPQTMSSLNQYDNLTLEIIHELNEKVLQLRLLGVKDIIIDPGFGFAKDSKQGFELMKNLKTFDVMNMPILVGISRKSMIWRTLGVSADDALNGTTALNMYALTQGAKILRVHDVKEANETLKLYEELC</sequence>
<dbReference type="PANTHER" id="PTHR20941:SF1">
    <property type="entry name" value="FOLIC ACID SYNTHESIS PROTEIN FOL1"/>
    <property type="match status" value="1"/>
</dbReference>
<evidence type="ECO:0000256" key="8">
    <source>
        <dbReference type="ARBA" id="ARBA00022909"/>
    </source>
</evidence>
<comment type="pathway">
    <text evidence="3">Cofactor biosynthesis; tetrahydrofolate biosynthesis; 7,8-dihydrofolate from 2-amino-4-hydroxy-6-hydroxymethyl-7,8-dihydropteridine diphosphate and 4-aminobenzoate: step 1/2.</text>
</comment>
<organism evidence="10 11">
    <name type="scientific">Emticicia oligotrophica (strain DSM 17448 / CIP 109782 / MTCC 6937 / GPTSA100-15)</name>
    <dbReference type="NCBI Taxonomy" id="929562"/>
    <lineage>
        <taxon>Bacteria</taxon>
        <taxon>Pseudomonadati</taxon>
        <taxon>Bacteroidota</taxon>
        <taxon>Cytophagia</taxon>
        <taxon>Cytophagales</taxon>
        <taxon>Leadbetterellaceae</taxon>
        <taxon>Emticicia</taxon>
    </lineage>
</organism>
<proteinExistence type="predicted"/>
<evidence type="ECO:0000313" key="10">
    <source>
        <dbReference type="EMBL" id="AFK04998.1"/>
    </source>
</evidence>
<keyword evidence="6" id="KW-0479">Metal-binding</keyword>
<dbReference type="Pfam" id="PF00809">
    <property type="entry name" value="Pterin_bind"/>
    <property type="match status" value="1"/>
</dbReference>
<dbReference type="InterPro" id="IPR006390">
    <property type="entry name" value="DHP_synth_dom"/>
</dbReference>
<protein>
    <recommendedName>
        <fullName evidence="4">dihydropteroate synthase</fullName>
        <ecNumber evidence="4">2.5.1.15</ecNumber>
    </recommendedName>
</protein>